<dbReference type="CDD" id="cd00156">
    <property type="entry name" value="REC"/>
    <property type="match status" value="1"/>
</dbReference>
<evidence type="ECO:0000256" key="1">
    <source>
        <dbReference type="ARBA" id="ARBA00000085"/>
    </source>
</evidence>
<evidence type="ECO:0000313" key="7">
    <source>
        <dbReference type="EMBL" id="ETW94956.1"/>
    </source>
</evidence>
<dbReference type="PRINTS" id="PR00344">
    <property type="entry name" value="BCTRLSENSOR"/>
</dbReference>
<comment type="catalytic activity">
    <reaction evidence="1">
        <text>ATP + protein L-histidine = ADP + protein N-phospho-L-histidine.</text>
        <dbReference type="EC" id="2.7.13.3"/>
    </reaction>
</comment>
<dbReference type="PROSITE" id="PS50110">
    <property type="entry name" value="RESPONSE_REGULATORY"/>
    <property type="match status" value="1"/>
</dbReference>
<dbReference type="SMART" id="SM00387">
    <property type="entry name" value="HATPase_c"/>
    <property type="match status" value="1"/>
</dbReference>
<keyword evidence="8" id="KW-1185">Reference proteome</keyword>
<dbReference type="InterPro" id="IPR011006">
    <property type="entry name" value="CheY-like_superfamily"/>
</dbReference>
<dbReference type="Pfam" id="PF02518">
    <property type="entry name" value="HATPase_c"/>
    <property type="match status" value="1"/>
</dbReference>
<evidence type="ECO:0000259" key="5">
    <source>
        <dbReference type="PROSITE" id="PS50109"/>
    </source>
</evidence>
<dbReference type="HOGENOM" id="CLU_1274565_0_0_7"/>
<dbReference type="Gene3D" id="3.40.50.2300">
    <property type="match status" value="1"/>
</dbReference>
<evidence type="ECO:0000256" key="4">
    <source>
        <dbReference type="PROSITE-ProRule" id="PRU00169"/>
    </source>
</evidence>
<dbReference type="GO" id="GO:0000155">
    <property type="term" value="F:phosphorelay sensor kinase activity"/>
    <property type="evidence" value="ECO:0007669"/>
    <property type="project" value="TreeGrafter"/>
</dbReference>
<feature type="non-terminal residue" evidence="7">
    <location>
        <position position="1"/>
    </location>
</feature>
<accession>W4LCA5</accession>
<organism evidence="7 8">
    <name type="scientific">Entotheonella factor</name>
    <dbReference type="NCBI Taxonomy" id="1429438"/>
    <lineage>
        <taxon>Bacteria</taxon>
        <taxon>Pseudomonadati</taxon>
        <taxon>Nitrospinota/Tectimicrobiota group</taxon>
        <taxon>Candidatus Tectimicrobiota</taxon>
        <taxon>Candidatus Entotheonellia</taxon>
        <taxon>Candidatus Entotheonellales</taxon>
        <taxon>Candidatus Entotheonellaceae</taxon>
        <taxon>Candidatus Entotheonella</taxon>
    </lineage>
</organism>
<evidence type="ECO:0000313" key="8">
    <source>
        <dbReference type="Proteomes" id="UP000019141"/>
    </source>
</evidence>
<proteinExistence type="predicted"/>
<dbReference type="SUPFAM" id="SSF52172">
    <property type="entry name" value="CheY-like"/>
    <property type="match status" value="1"/>
</dbReference>
<evidence type="ECO:0000256" key="3">
    <source>
        <dbReference type="ARBA" id="ARBA00022553"/>
    </source>
</evidence>
<comment type="caution">
    <text evidence="7">The sequence shown here is derived from an EMBL/GenBank/DDBJ whole genome shotgun (WGS) entry which is preliminary data.</text>
</comment>
<evidence type="ECO:0000256" key="2">
    <source>
        <dbReference type="ARBA" id="ARBA00012438"/>
    </source>
</evidence>
<dbReference type="Proteomes" id="UP000019141">
    <property type="component" value="Unassembled WGS sequence"/>
</dbReference>
<dbReference type="PANTHER" id="PTHR43547:SF2">
    <property type="entry name" value="HYBRID SIGNAL TRANSDUCTION HISTIDINE KINASE C"/>
    <property type="match status" value="1"/>
</dbReference>
<sequence length="216" mass="23504">PGPYVCLTVQDTGPGITPDIIERIYDPFFTTKSVGEGTGMGLAIVHSIVTDHGGAISVISSPGEGSTFQVYLPQVNTPETIKPQLETSIPYGEGHILVVDDESIQTELLTLQLNHLGYEVQSTTRSHEALLHFQSDPGDFDLVITDQTMPEMTGEQLIQALRKIRSDLPVILLTGFSHLIDKDKAGALGIDAFLMKPVSLEAVAMTVHQVLERRDQ</sequence>
<name>W4LCA5_ENTF1</name>
<reference evidence="7 8" key="1">
    <citation type="journal article" date="2014" name="Nature">
        <title>An environmental bacterial taxon with a large and distinct metabolic repertoire.</title>
        <authorList>
            <person name="Wilson M.C."/>
            <person name="Mori T."/>
            <person name="Ruckert C."/>
            <person name="Uria A.R."/>
            <person name="Helf M.J."/>
            <person name="Takada K."/>
            <person name="Gernert C."/>
            <person name="Steffens U.A."/>
            <person name="Heycke N."/>
            <person name="Schmitt S."/>
            <person name="Rinke C."/>
            <person name="Helfrich E.J."/>
            <person name="Brachmann A.O."/>
            <person name="Gurgui C."/>
            <person name="Wakimoto T."/>
            <person name="Kracht M."/>
            <person name="Crusemann M."/>
            <person name="Hentschel U."/>
            <person name="Abe I."/>
            <person name="Matsunaga S."/>
            <person name="Kalinowski J."/>
            <person name="Takeyama H."/>
            <person name="Piel J."/>
        </authorList>
    </citation>
    <scope>NUCLEOTIDE SEQUENCE [LARGE SCALE GENOMIC DNA]</scope>
    <source>
        <strain evidence="8">TSY1</strain>
    </source>
</reference>
<dbReference type="InterPro" id="IPR001789">
    <property type="entry name" value="Sig_transdc_resp-reg_receiver"/>
</dbReference>
<feature type="modified residue" description="4-aspartylphosphate" evidence="4">
    <location>
        <position position="146"/>
    </location>
</feature>
<dbReference type="EMBL" id="AZHW01000979">
    <property type="protein sequence ID" value="ETW94956.1"/>
    <property type="molecule type" value="Genomic_DNA"/>
</dbReference>
<dbReference type="InterPro" id="IPR036890">
    <property type="entry name" value="HATPase_C_sf"/>
</dbReference>
<dbReference type="InterPro" id="IPR003594">
    <property type="entry name" value="HATPase_dom"/>
</dbReference>
<gene>
    <name evidence="7" type="ORF">ETSY1_32655</name>
</gene>
<keyword evidence="3 4" id="KW-0597">Phosphoprotein</keyword>
<dbReference type="AlphaFoldDB" id="W4LCA5"/>
<feature type="domain" description="Response regulatory" evidence="6">
    <location>
        <begin position="95"/>
        <end position="211"/>
    </location>
</feature>
<dbReference type="InterPro" id="IPR004358">
    <property type="entry name" value="Sig_transdc_His_kin-like_C"/>
</dbReference>
<dbReference type="InterPro" id="IPR005467">
    <property type="entry name" value="His_kinase_dom"/>
</dbReference>
<dbReference type="EC" id="2.7.13.3" evidence="2"/>
<dbReference type="PROSITE" id="PS50109">
    <property type="entry name" value="HIS_KIN"/>
    <property type="match status" value="1"/>
</dbReference>
<feature type="domain" description="Histidine kinase" evidence="5">
    <location>
        <begin position="1"/>
        <end position="76"/>
    </location>
</feature>
<dbReference type="Gene3D" id="3.30.565.10">
    <property type="entry name" value="Histidine kinase-like ATPase, C-terminal domain"/>
    <property type="match status" value="1"/>
</dbReference>
<dbReference type="PANTHER" id="PTHR43547">
    <property type="entry name" value="TWO-COMPONENT HISTIDINE KINASE"/>
    <property type="match status" value="1"/>
</dbReference>
<dbReference type="SUPFAM" id="SSF55874">
    <property type="entry name" value="ATPase domain of HSP90 chaperone/DNA topoisomerase II/histidine kinase"/>
    <property type="match status" value="1"/>
</dbReference>
<protein>
    <recommendedName>
        <fullName evidence="2">histidine kinase</fullName>
        <ecNumber evidence="2">2.7.13.3</ecNumber>
    </recommendedName>
</protein>
<dbReference type="Pfam" id="PF00072">
    <property type="entry name" value="Response_reg"/>
    <property type="match status" value="1"/>
</dbReference>
<dbReference type="SMART" id="SM00448">
    <property type="entry name" value="REC"/>
    <property type="match status" value="1"/>
</dbReference>
<evidence type="ECO:0000259" key="6">
    <source>
        <dbReference type="PROSITE" id="PS50110"/>
    </source>
</evidence>